<keyword evidence="1" id="KW-0812">Transmembrane</keyword>
<keyword evidence="3" id="KW-1185">Reference proteome</keyword>
<feature type="transmembrane region" description="Helical" evidence="1">
    <location>
        <begin position="65"/>
        <end position="84"/>
    </location>
</feature>
<sequence length="88" mass="10228">MKSFDGFYDDLKIQIEKHNMTNSNLIHEKPTIYETKIGMLYGIIIAISLIIITICYIILKTKVNFGILLILYPAGIIFLYRLYIAKKK</sequence>
<reference evidence="3" key="1">
    <citation type="journal article" date="2019" name="Int. J. Syst. Evol. Microbiol.">
        <title>The Global Catalogue of Microorganisms (GCM) 10K type strain sequencing project: providing services to taxonomists for standard genome sequencing and annotation.</title>
        <authorList>
            <consortium name="The Broad Institute Genomics Platform"/>
            <consortium name="The Broad Institute Genome Sequencing Center for Infectious Disease"/>
            <person name="Wu L."/>
            <person name="Ma J."/>
        </authorList>
    </citation>
    <scope>NUCLEOTIDE SEQUENCE [LARGE SCALE GENOMIC DNA]</scope>
    <source>
        <strain evidence="3">CGMCC 1.16060</strain>
    </source>
</reference>
<keyword evidence="1" id="KW-1133">Transmembrane helix</keyword>
<protein>
    <recommendedName>
        <fullName evidence="4">FUSC family protein</fullName>
    </recommendedName>
</protein>
<evidence type="ECO:0008006" key="4">
    <source>
        <dbReference type="Google" id="ProtNLM"/>
    </source>
</evidence>
<organism evidence="2 3">
    <name type="scientific">Flavobacterium limi</name>
    <dbReference type="NCBI Taxonomy" id="2045105"/>
    <lineage>
        <taxon>Bacteria</taxon>
        <taxon>Pseudomonadati</taxon>
        <taxon>Bacteroidota</taxon>
        <taxon>Flavobacteriia</taxon>
        <taxon>Flavobacteriales</taxon>
        <taxon>Flavobacteriaceae</taxon>
        <taxon>Flavobacterium</taxon>
    </lineage>
</organism>
<dbReference type="Proteomes" id="UP000655016">
    <property type="component" value="Unassembled WGS sequence"/>
</dbReference>
<evidence type="ECO:0000313" key="3">
    <source>
        <dbReference type="Proteomes" id="UP000655016"/>
    </source>
</evidence>
<comment type="caution">
    <text evidence="2">The sequence shown here is derived from an EMBL/GenBank/DDBJ whole genome shotgun (WGS) entry which is preliminary data.</text>
</comment>
<dbReference type="EMBL" id="BMKP01000009">
    <property type="protein sequence ID" value="GGF23859.1"/>
    <property type="molecule type" value="Genomic_DNA"/>
</dbReference>
<evidence type="ECO:0000313" key="2">
    <source>
        <dbReference type="EMBL" id="GGF23859.1"/>
    </source>
</evidence>
<dbReference type="RefSeq" id="WP_163395868.1">
    <property type="nucleotide sequence ID" value="NZ_BMKP01000009.1"/>
</dbReference>
<gene>
    <name evidence="2" type="ORF">GCM10011518_36410</name>
</gene>
<accession>A0ABQ1UP75</accession>
<keyword evidence="1" id="KW-0472">Membrane</keyword>
<name>A0ABQ1UP75_9FLAO</name>
<proteinExistence type="predicted"/>
<feature type="transmembrane region" description="Helical" evidence="1">
    <location>
        <begin position="39"/>
        <end position="59"/>
    </location>
</feature>
<evidence type="ECO:0000256" key="1">
    <source>
        <dbReference type="SAM" id="Phobius"/>
    </source>
</evidence>